<evidence type="ECO:0000256" key="8">
    <source>
        <dbReference type="ARBA" id="ARBA00023012"/>
    </source>
</evidence>
<keyword evidence="4" id="KW-0808">Transferase</keyword>
<comment type="catalytic activity">
    <reaction evidence="1">
        <text>ATP + protein L-histidine = ADP + protein N-phospho-L-histidine.</text>
        <dbReference type="EC" id="2.7.13.3"/>
    </reaction>
</comment>
<dbReference type="InterPro" id="IPR001789">
    <property type="entry name" value="Sig_transdc_resp-reg_receiver"/>
</dbReference>
<dbReference type="GO" id="GO:0006355">
    <property type="term" value="P:regulation of DNA-templated transcription"/>
    <property type="evidence" value="ECO:0007669"/>
    <property type="project" value="InterPro"/>
</dbReference>
<dbReference type="InterPro" id="IPR011006">
    <property type="entry name" value="CheY-like_superfamily"/>
</dbReference>
<dbReference type="PROSITE" id="PS50110">
    <property type="entry name" value="RESPONSE_REGULATORY"/>
    <property type="match status" value="1"/>
</dbReference>
<sequence>MQDGVNVDERRISDGAYRRIVEDVVENAIVVLDTRGVIESWNAGAERLKGYSQDEVIGEDFFDLFFQHSHFGLSSEAVLSECRAVGCFEYDGWCKRRDGARFWAHLAIQQFGECGACERGFVVICCDHTRSHYVEDAARRDAQRVAQLTEGFHDHAICQLDEVGRITSWSSRLEQMLGFAALDVVGTAFAGLFPPDGRDRGEPETVLAAARRNGRLLHTGWHIRKNGDHVAIQDVIDLVEDDEGRFVGFSVVIRDTSSQWMTEQALRSARRALFQSQKLEMIGRLTGGVAHDFNNLLSAILGNLELARRRIGADSQIAGFLDNAMIGARRGAALVSRMMNFARQQDFQSRSIELPRLFQNLSDLLARAIGPETTIDADLPEHLPPINVDPHQLELAIMNLIINARDAMPTGGVIRVRARSRRIAAGPDGSCRRRYVQLEVIDTGIGMGPETLARAADIFFTTKPAGKGTGLGLSMVQGFVDAAQGQMAIESKPGRGTTVALLLPAAANTVVDHAAVNLDADDELENEDVLGPSQRKLRVLVIDDDALVLMNTATMLEDLGHQTVTMETGQDALDFLGGASGEAIDIVVTDHAMPKMTGLDFVRLARSRWPHLPMILATGYAEDAVETENIADARLQKPFSIRDLGLVIDEVARAHGLKSDTLDGSDPDVPARPVSAGVR</sequence>
<evidence type="ECO:0000259" key="12">
    <source>
        <dbReference type="PROSITE" id="PS50110"/>
    </source>
</evidence>
<evidence type="ECO:0000256" key="5">
    <source>
        <dbReference type="ARBA" id="ARBA00022741"/>
    </source>
</evidence>
<dbReference type="InterPro" id="IPR003594">
    <property type="entry name" value="HATPase_dom"/>
</dbReference>
<dbReference type="SMART" id="SM00388">
    <property type="entry name" value="HisKA"/>
    <property type="match status" value="1"/>
</dbReference>
<dbReference type="SMART" id="SM00091">
    <property type="entry name" value="PAS"/>
    <property type="match status" value="2"/>
</dbReference>
<evidence type="ECO:0000259" key="11">
    <source>
        <dbReference type="PROSITE" id="PS50109"/>
    </source>
</evidence>
<evidence type="ECO:0000256" key="4">
    <source>
        <dbReference type="ARBA" id="ARBA00022679"/>
    </source>
</evidence>
<feature type="domain" description="PAS" evidence="13">
    <location>
        <begin position="141"/>
        <end position="199"/>
    </location>
</feature>
<dbReference type="InterPro" id="IPR035965">
    <property type="entry name" value="PAS-like_dom_sf"/>
</dbReference>
<comment type="caution">
    <text evidence="14">The sequence shown here is derived from an EMBL/GenBank/DDBJ whole genome shotgun (WGS) entry which is preliminary data.</text>
</comment>
<protein>
    <recommendedName>
        <fullName evidence="2">histidine kinase</fullName>
        <ecNumber evidence="2">2.7.13.3</ecNumber>
    </recommendedName>
</protein>
<reference evidence="14" key="1">
    <citation type="submission" date="2021-03" db="EMBL/GenBank/DDBJ databases">
        <title>Whole genome sequence of Jiella sp. CQZ9-1.</title>
        <authorList>
            <person name="Tuo L."/>
        </authorList>
    </citation>
    <scope>NUCLEOTIDE SEQUENCE</scope>
    <source>
        <strain evidence="14">CQZ9-1</strain>
    </source>
</reference>
<accession>A0A939FZ09</accession>
<feature type="domain" description="Histidine kinase" evidence="11">
    <location>
        <begin position="288"/>
        <end position="507"/>
    </location>
</feature>
<dbReference type="GO" id="GO:0005524">
    <property type="term" value="F:ATP binding"/>
    <property type="evidence" value="ECO:0007669"/>
    <property type="project" value="UniProtKB-KW"/>
</dbReference>
<dbReference type="InterPro" id="IPR004358">
    <property type="entry name" value="Sig_transdc_His_kin-like_C"/>
</dbReference>
<keyword evidence="15" id="KW-1185">Reference proteome</keyword>
<dbReference type="InterPro" id="IPR036890">
    <property type="entry name" value="HATPase_C_sf"/>
</dbReference>
<evidence type="ECO:0000256" key="7">
    <source>
        <dbReference type="ARBA" id="ARBA00022840"/>
    </source>
</evidence>
<keyword evidence="7" id="KW-0067">ATP-binding</keyword>
<dbReference type="AlphaFoldDB" id="A0A939FZ09"/>
<feature type="modified residue" description="4-aspartylphosphate" evidence="9">
    <location>
        <position position="590"/>
    </location>
</feature>
<dbReference type="Pfam" id="PF00512">
    <property type="entry name" value="HisKA"/>
    <property type="match status" value="1"/>
</dbReference>
<dbReference type="PROSITE" id="PS50112">
    <property type="entry name" value="PAS"/>
    <property type="match status" value="2"/>
</dbReference>
<dbReference type="SUPFAM" id="SSF47384">
    <property type="entry name" value="Homodimeric domain of signal transducing histidine kinase"/>
    <property type="match status" value="1"/>
</dbReference>
<dbReference type="Proteomes" id="UP000664122">
    <property type="component" value="Unassembled WGS sequence"/>
</dbReference>
<dbReference type="CDD" id="cd00130">
    <property type="entry name" value="PAS"/>
    <property type="match status" value="2"/>
</dbReference>
<dbReference type="Pfam" id="PF00989">
    <property type="entry name" value="PAS"/>
    <property type="match status" value="1"/>
</dbReference>
<gene>
    <name evidence="14" type="ORF">J1C48_12140</name>
</gene>
<organism evidence="14 15">
    <name type="scientific">Jiella flava</name>
    <dbReference type="NCBI Taxonomy" id="2816857"/>
    <lineage>
        <taxon>Bacteria</taxon>
        <taxon>Pseudomonadati</taxon>
        <taxon>Pseudomonadota</taxon>
        <taxon>Alphaproteobacteria</taxon>
        <taxon>Hyphomicrobiales</taxon>
        <taxon>Aurantimonadaceae</taxon>
        <taxon>Jiella</taxon>
    </lineage>
</organism>
<dbReference type="Pfam" id="PF00072">
    <property type="entry name" value="Response_reg"/>
    <property type="match status" value="1"/>
</dbReference>
<proteinExistence type="predicted"/>
<evidence type="ECO:0000313" key="15">
    <source>
        <dbReference type="Proteomes" id="UP000664122"/>
    </source>
</evidence>
<dbReference type="CDD" id="cd00082">
    <property type="entry name" value="HisKA"/>
    <property type="match status" value="1"/>
</dbReference>
<dbReference type="Gene3D" id="3.40.50.2300">
    <property type="match status" value="1"/>
</dbReference>
<dbReference type="SMART" id="SM00387">
    <property type="entry name" value="HATPase_c"/>
    <property type="match status" value="1"/>
</dbReference>
<feature type="region of interest" description="Disordered" evidence="10">
    <location>
        <begin position="658"/>
        <end position="679"/>
    </location>
</feature>
<evidence type="ECO:0000313" key="14">
    <source>
        <dbReference type="EMBL" id="MBO0663331.1"/>
    </source>
</evidence>
<dbReference type="InterPro" id="IPR000014">
    <property type="entry name" value="PAS"/>
</dbReference>
<dbReference type="NCBIfam" id="TIGR00229">
    <property type="entry name" value="sensory_box"/>
    <property type="match status" value="2"/>
</dbReference>
<dbReference type="InterPro" id="IPR036097">
    <property type="entry name" value="HisK_dim/P_sf"/>
</dbReference>
<dbReference type="PRINTS" id="PR00344">
    <property type="entry name" value="BCTRLSENSOR"/>
</dbReference>
<dbReference type="Gene3D" id="1.10.287.130">
    <property type="match status" value="1"/>
</dbReference>
<dbReference type="SUPFAM" id="SSF55785">
    <property type="entry name" value="PYP-like sensor domain (PAS domain)"/>
    <property type="match status" value="2"/>
</dbReference>
<dbReference type="Pfam" id="PF13426">
    <property type="entry name" value="PAS_9"/>
    <property type="match status" value="1"/>
</dbReference>
<evidence type="ECO:0000259" key="13">
    <source>
        <dbReference type="PROSITE" id="PS50112"/>
    </source>
</evidence>
<dbReference type="Gene3D" id="3.30.565.10">
    <property type="entry name" value="Histidine kinase-like ATPase, C-terminal domain"/>
    <property type="match status" value="1"/>
</dbReference>
<dbReference type="SUPFAM" id="SSF52172">
    <property type="entry name" value="CheY-like"/>
    <property type="match status" value="1"/>
</dbReference>
<evidence type="ECO:0000256" key="1">
    <source>
        <dbReference type="ARBA" id="ARBA00000085"/>
    </source>
</evidence>
<dbReference type="Pfam" id="PF02518">
    <property type="entry name" value="HATPase_c"/>
    <property type="match status" value="1"/>
</dbReference>
<evidence type="ECO:0000256" key="10">
    <source>
        <dbReference type="SAM" id="MobiDB-lite"/>
    </source>
</evidence>
<dbReference type="PROSITE" id="PS50109">
    <property type="entry name" value="HIS_KIN"/>
    <property type="match status" value="1"/>
</dbReference>
<feature type="domain" description="Response regulatory" evidence="12">
    <location>
        <begin position="538"/>
        <end position="652"/>
    </location>
</feature>
<keyword evidence="8" id="KW-0902">Two-component regulatory system</keyword>
<dbReference type="EMBL" id="JAFMPP010000009">
    <property type="protein sequence ID" value="MBO0663331.1"/>
    <property type="molecule type" value="Genomic_DNA"/>
</dbReference>
<dbReference type="Gene3D" id="3.30.450.20">
    <property type="entry name" value="PAS domain"/>
    <property type="match status" value="2"/>
</dbReference>
<dbReference type="EC" id="2.7.13.3" evidence="2"/>
<evidence type="ECO:0000256" key="3">
    <source>
        <dbReference type="ARBA" id="ARBA00022553"/>
    </source>
</evidence>
<keyword evidence="6" id="KW-0418">Kinase</keyword>
<dbReference type="SMART" id="SM00448">
    <property type="entry name" value="REC"/>
    <property type="match status" value="1"/>
</dbReference>
<dbReference type="GO" id="GO:0000155">
    <property type="term" value="F:phosphorelay sensor kinase activity"/>
    <property type="evidence" value="ECO:0007669"/>
    <property type="project" value="InterPro"/>
</dbReference>
<dbReference type="PANTHER" id="PTHR43065:SF42">
    <property type="entry name" value="TWO-COMPONENT SENSOR PPRA"/>
    <property type="match status" value="1"/>
</dbReference>
<dbReference type="InterPro" id="IPR005467">
    <property type="entry name" value="His_kinase_dom"/>
</dbReference>
<feature type="domain" description="PAS" evidence="13">
    <location>
        <begin position="13"/>
        <end position="65"/>
    </location>
</feature>
<keyword evidence="3 9" id="KW-0597">Phosphoprotein</keyword>
<dbReference type="SUPFAM" id="SSF55874">
    <property type="entry name" value="ATPase domain of HSP90 chaperone/DNA topoisomerase II/histidine kinase"/>
    <property type="match status" value="1"/>
</dbReference>
<keyword evidence="5" id="KW-0547">Nucleotide-binding</keyword>
<evidence type="ECO:0000256" key="2">
    <source>
        <dbReference type="ARBA" id="ARBA00012438"/>
    </source>
</evidence>
<evidence type="ECO:0000256" key="6">
    <source>
        <dbReference type="ARBA" id="ARBA00022777"/>
    </source>
</evidence>
<dbReference type="InterPro" id="IPR013767">
    <property type="entry name" value="PAS_fold"/>
</dbReference>
<name>A0A939FZ09_9HYPH</name>
<evidence type="ECO:0000256" key="9">
    <source>
        <dbReference type="PROSITE-ProRule" id="PRU00169"/>
    </source>
</evidence>
<dbReference type="InterPro" id="IPR003661">
    <property type="entry name" value="HisK_dim/P_dom"/>
</dbReference>
<dbReference type="PANTHER" id="PTHR43065">
    <property type="entry name" value="SENSOR HISTIDINE KINASE"/>
    <property type="match status" value="1"/>
</dbReference>